<dbReference type="InterPro" id="IPR023828">
    <property type="entry name" value="Peptidase_S8_Ser-AS"/>
</dbReference>
<keyword evidence="3 5" id="KW-0378">Hydrolase</keyword>
<feature type="domain" description="Peptidase S8/S53" evidence="7">
    <location>
        <begin position="177"/>
        <end position="459"/>
    </location>
</feature>
<protein>
    <submittedName>
        <fullName evidence="8">S8 family serine peptidase</fullName>
    </submittedName>
</protein>
<keyword evidence="6" id="KW-0732">Signal</keyword>
<dbReference type="PROSITE" id="PS00138">
    <property type="entry name" value="SUBTILASE_SER"/>
    <property type="match status" value="1"/>
</dbReference>
<dbReference type="Gene3D" id="2.60.120.200">
    <property type="match status" value="1"/>
</dbReference>
<dbReference type="RefSeq" id="WP_205117248.1">
    <property type="nucleotide sequence ID" value="NZ_JAFBCM010000001.1"/>
</dbReference>
<evidence type="ECO:0000313" key="8">
    <source>
        <dbReference type="EMBL" id="MFC3761023.1"/>
    </source>
</evidence>
<keyword evidence="4 5" id="KW-0720">Serine protease</keyword>
<reference evidence="9" key="1">
    <citation type="journal article" date="2019" name="Int. J. Syst. Evol. Microbiol.">
        <title>The Global Catalogue of Microorganisms (GCM) 10K type strain sequencing project: providing services to taxonomists for standard genome sequencing and annotation.</title>
        <authorList>
            <consortium name="The Broad Institute Genomics Platform"/>
            <consortium name="The Broad Institute Genome Sequencing Center for Infectious Disease"/>
            <person name="Wu L."/>
            <person name="Ma J."/>
        </authorList>
    </citation>
    <scope>NUCLEOTIDE SEQUENCE [LARGE SCALE GENOMIC DNA]</scope>
    <source>
        <strain evidence="9">CGMCC 4.7241</strain>
    </source>
</reference>
<feature type="active site" description="Charge relay system" evidence="5">
    <location>
        <position position="186"/>
    </location>
</feature>
<dbReference type="EMBL" id="JBHRZH010000006">
    <property type="protein sequence ID" value="MFC3761023.1"/>
    <property type="molecule type" value="Genomic_DNA"/>
</dbReference>
<dbReference type="InterPro" id="IPR000209">
    <property type="entry name" value="Peptidase_S8/S53_dom"/>
</dbReference>
<dbReference type="InterPro" id="IPR050131">
    <property type="entry name" value="Peptidase_S8_subtilisin-like"/>
</dbReference>
<dbReference type="SUPFAM" id="SSF52743">
    <property type="entry name" value="Subtilisin-like"/>
    <property type="match status" value="1"/>
</dbReference>
<dbReference type="Gene3D" id="2.60.40.1120">
    <property type="entry name" value="Carboxypeptidase-like, regulatory domain"/>
    <property type="match status" value="3"/>
</dbReference>
<feature type="active site" description="Charge relay system" evidence="5">
    <location>
        <position position="403"/>
    </location>
</feature>
<evidence type="ECO:0000256" key="4">
    <source>
        <dbReference type="ARBA" id="ARBA00022825"/>
    </source>
</evidence>
<dbReference type="Gene3D" id="3.40.50.200">
    <property type="entry name" value="Peptidase S8/S53 domain"/>
    <property type="match status" value="1"/>
</dbReference>
<proteinExistence type="inferred from homology"/>
<dbReference type="SUPFAM" id="SSF49464">
    <property type="entry name" value="Carboxypeptidase regulatory domain-like"/>
    <property type="match status" value="2"/>
</dbReference>
<dbReference type="NCBIfam" id="NF038128">
    <property type="entry name" value="choice_anch_J"/>
    <property type="match status" value="1"/>
</dbReference>
<dbReference type="Gene3D" id="2.120.10.80">
    <property type="entry name" value="Kelch-type beta propeller"/>
    <property type="match status" value="2"/>
</dbReference>
<dbReference type="InterPro" id="IPR013784">
    <property type="entry name" value="Carb-bd-like_fold"/>
</dbReference>
<dbReference type="InterPro" id="IPR015500">
    <property type="entry name" value="Peptidase_S8_subtilisin-rel"/>
</dbReference>
<dbReference type="SUPFAM" id="SSF50965">
    <property type="entry name" value="Galactose oxidase, central domain"/>
    <property type="match status" value="1"/>
</dbReference>
<comment type="similarity">
    <text evidence="1 5">Belongs to the peptidase S8 family.</text>
</comment>
<evidence type="ECO:0000313" key="9">
    <source>
        <dbReference type="Proteomes" id="UP001595699"/>
    </source>
</evidence>
<feature type="chain" id="PRO_5046202089" evidence="6">
    <location>
        <begin position="20"/>
        <end position="1324"/>
    </location>
</feature>
<name>A0ABV7Y7I0_9ACTN</name>
<dbReference type="InterPro" id="IPR015915">
    <property type="entry name" value="Kelch-typ_b-propeller"/>
</dbReference>
<dbReference type="InterPro" id="IPR006652">
    <property type="entry name" value="Kelch_1"/>
</dbReference>
<evidence type="ECO:0000256" key="6">
    <source>
        <dbReference type="SAM" id="SignalP"/>
    </source>
</evidence>
<dbReference type="PANTHER" id="PTHR43806">
    <property type="entry name" value="PEPTIDASE S8"/>
    <property type="match status" value="1"/>
</dbReference>
<dbReference type="Proteomes" id="UP001595699">
    <property type="component" value="Unassembled WGS sequence"/>
</dbReference>
<dbReference type="Pfam" id="PF00082">
    <property type="entry name" value="Peptidase_S8"/>
    <property type="match status" value="1"/>
</dbReference>
<feature type="signal peptide" evidence="6">
    <location>
        <begin position="1"/>
        <end position="19"/>
    </location>
</feature>
<organism evidence="8 9">
    <name type="scientific">Tenggerimyces flavus</name>
    <dbReference type="NCBI Taxonomy" id="1708749"/>
    <lineage>
        <taxon>Bacteria</taxon>
        <taxon>Bacillati</taxon>
        <taxon>Actinomycetota</taxon>
        <taxon>Actinomycetes</taxon>
        <taxon>Propionibacteriales</taxon>
        <taxon>Nocardioidaceae</taxon>
        <taxon>Tenggerimyces</taxon>
    </lineage>
</organism>
<keyword evidence="2 5" id="KW-0645">Protease</keyword>
<evidence type="ECO:0000256" key="1">
    <source>
        <dbReference type="ARBA" id="ARBA00011073"/>
    </source>
</evidence>
<dbReference type="InterPro" id="IPR008969">
    <property type="entry name" value="CarboxyPept-like_regulatory"/>
</dbReference>
<dbReference type="PANTHER" id="PTHR43806:SF11">
    <property type="entry name" value="CEREVISIN-RELATED"/>
    <property type="match status" value="1"/>
</dbReference>
<sequence length="1324" mass="138946">MSRSWVRRAVVASVAFAIAASTMVGIAQGAGEDKIRPKLRQQLAADERGDFWVRFADRADLSAAARTSDWNVRGTLVARALRETAAQSQASVRKRLDGAGVRYEPYWATNAIFVREGSERLAAELAARPEVDALYAPVAYALPKKLPGKQVREVESVEWGIANIRANDVWQQYGVTGDGITVASIDSGAQYDHPALVRQYRGNLGNGTFDHNYNWFDAAGLCADAPCDEHGHGTHTMGTMVGDDGAGNQIGVAPGVRWIAANGCCPSDDALIASGQWMLEPTDLAGQRPDASKRPNIVNNSWGTTVPSDDPFMEDVSAAWAASGIFAVWANGNNAPGCRTTASPGSRIINYSAGAYDESNAIASFSSRGFGQDGETKPNLSAPGVNVRSSYPGSGYVSMDGTSMAAPHVAGAIALLWSAAPDLVGDVAATRALLDGTAVDTPSDECDGTPADNNVFGEGRLDALALLDAANVAETGTLSATVTSLGEPLAGARVRVVGPVTRERATGPDGRYALPLPAGAYTMTVSAFGHATQTAQVQVAVGQTTSRTFALEPTPAVKVSGRVLDGSGHGWPLSARVTVSGTPVAPILTAATDGRYSLTLPAGATYTLRVESQYPGYRSLAEEVVVGSRNVTRDLRVPVDETACDAPGYHVEYDGVGAEFDGGALPSGWTVTDAAGTGQVWRFDDPGRRSNRTGGNGGFAILDSFYYWSGGHQDSTLVSPVADLSGQSAPVLSFRQDFDKHFTDTAQVDLSVDDGASWSTVLDQTAEALGPRQETIPIPQAANKPNVRVRFHYVGTWDDWWQVDDVVLGKRLCVPTAGGLVLGHVRDRNTGSAVGDAEVKLGEQAVRTGDDGTYWLFAPGSSAALAASAPSYTTQSRTTAVVSSGVRTVDFSLAAGRLSVEPGELSLAARGAREVRRSFTIANTGTAPVSVELSERKAVGPIANGAGAKVVQIPGTYSPLPFAQSPLANGTTPKPAVAPWTDVADYPIRIMDNAVGELDGKIYSVGGVDGVEVSDRGFVYDSDAKAWSAIAPLPSGRENAAGAFVGDTFFVNGGWGPDLRATRTTFAYTPPTNTWRRVADAPIATAGAGRAVLDGKLYVIGGCTNACDGQDVQVYDPATDSWRLVASYPMSTGHPACAALDGSLYCAGGVRRGGTVWRNTYAYSPATDTWTPRADLPIPLWGMGYTAAYDQLVVSGGISTGGLTNASYAYDPRTDKWSVLPAANRPLYRGGSTCGFYRVGGSPVSGFQPVSDVQLLPTYGDCEPVDVPWLALDRTTITLAAGEKARVTVTATAPAPGTYEAGVWIREDTPYLAQPLDVTLAATR</sequence>
<accession>A0ABV7Y7I0</accession>
<evidence type="ECO:0000256" key="2">
    <source>
        <dbReference type="ARBA" id="ARBA00022670"/>
    </source>
</evidence>
<dbReference type="PROSITE" id="PS51892">
    <property type="entry name" value="SUBTILASE"/>
    <property type="match status" value="1"/>
</dbReference>
<dbReference type="Pfam" id="PF13620">
    <property type="entry name" value="CarboxypepD_reg"/>
    <property type="match status" value="1"/>
</dbReference>
<dbReference type="PRINTS" id="PR00723">
    <property type="entry name" value="SUBTILISIN"/>
</dbReference>
<keyword evidence="9" id="KW-1185">Reference proteome</keyword>
<dbReference type="InterPro" id="IPR036852">
    <property type="entry name" value="Peptidase_S8/S53_dom_sf"/>
</dbReference>
<dbReference type="Pfam" id="PF24681">
    <property type="entry name" value="Kelch_KLHDC2_KLHL20_DRC7"/>
    <property type="match status" value="1"/>
</dbReference>
<dbReference type="SMART" id="SM00612">
    <property type="entry name" value="Kelch"/>
    <property type="match status" value="5"/>
</dbReference>
<evidence type="ECO:0000256" key="5">
    <source>
        <dbReference type="PROSITE-ProRule" id="PRU01240"/>
    </source>
</evidence>
<comment type="caution">
    <text evidence="8">The sequence shown here is derived from an EMBL/GenBank/DDBJ whole genome shotgun (WGS) entry which is preliminary data.</text>
</comment>
<evidence type="ECO:0000256" key="3">
    <source>
        <dbReference type="ARBA" id="ARBA00022801"/>
    </source>
</evidence>
<dbReference type="SUPFAM" id="SSF49452">
    <property type="entry name" value="Starch-binding domain-like"/>
    <property type="match status" value="1"/>
</dbReference>
<dbReference type="InterPro" id="IPR011043">
    <property type="entry name" value="Gal_Oxase/kelch_b-propeller"/>
</dbReference>
<feature type="active site" description="Charge relay system" evidence="5">
    <location>
        <position position="232"/>
    </location>
</feature>
<evidence type="ECO:0000259" key="7">
    <source>
        <dbReference type="Pfam" id="PF00082"/>
    </source>
</evidence>
<gene>
    <name evidence="8" type="ORF">ACFOUW_09235</name>
</gene>